<dbReference type="InterPro" id="IPR029068">
    <property type="entry name" value="Glyas_Bleomycin-R_OHBP_Dase"/>
</dbReference>
<dbReference type="RefSeq" id="WP_065858258.1">
    <property type="nucleotide sequence ID" value="NZ_LYPC01000028.1"/>
</dbReference>
<comment type="caution">
    <text evidence="2">The sequence shown here is derived from an EMBL/GenBank/DDBJ whole genome shotgun (WGS) entry which is preliminary data.</text>
</comment>
<dbReference type="SUPFAM" id="SSF54593">
    <property type="entry name" value="Glyoxalase/Bleomycin resistance protein/Dihydroxybiphenyl dioxygenase"/>
    <property type="match status" value="1"/>
</dbReference>
<gene>
    <name evidence="2" type="ORF">A8709_06525</name>
</gene>
<evidence type="ECO:0000259" key="1">
    <source>
        <dbReference type="Pfam" id="PF06983"/>
    </source>
</evidence>
<evidence type="ECO:0000313" key="3">
    <source>
        <dbReference type="Proteomes" id="UP000093309"/>
    </source>
</evidence>
<dbReference type="PANTHER" id="PTHR33990:SF1">
    <property type="entry name" value="PROTEIN YJDN"/>
    <property type="match status" value="1"/>
</dbReference>
<dbReference type="InterPro" id="IPR028973">
    <property type="entry name" value="PhnB-like"/>
</dbReference>
<protein>
    <recommendedName>
        <fullName evidence="1">PhnB-like domain-containing protein</fullName>
    </recommendedName>
</protein>
<keyword evidence="3" id="KW-1185">Reference proteome</keyword>
<sequence>MGKLTPYLSTEDARSQAAFYVEALGGEILSVMTHEQLMGAQHQYKDKVMHLSMVVAGGNAIFMSDSFEPFTRGPGLSLSIAYNTEDEATEAFAKLAVGGHVKYPIAQQPFGMFFGELVDQYGVTWMITAEPVVG</sequence>
<name>A0A1C0ZTC0_9BACL</name>
<dbReference type="Proteomes" id="UP000093309">
    <property type="component" value="Unassembled WGS sequence"/>
</dbReference>
<organism evidence="2 3">
    <name type="scientific">Paenibacillus pectinilyticus</name>
    <dbReference type="NCBI Taxonomy" id="512399"/>
    <lineage>
        <taxon>Bacteria</taxon>
        <taxon>Bacillati</taxon>
        <taxon>Bacillota</taxon>
        <taxon>Bacilli</taxon>
        <taxon>Bacillales</taxon>
        <taxon>Paenibacillaceae</taxon>
        <taxon>Paenibacillus</taxon>
    </lineage>
</organism>
<accession>A0A1C0ZTC0</accession>
<dbReference type="EMBL" id="LYPC01000028">
    <property type="protein sequence ID" value="OCT11325.1"/>
    <property type="molecule type" value="Genomic_DNA"/>
</dbReference>
<dbReference type="PANTHER" id="PTHR33990">
    <property type="entry name" value="PROTEIN YJDN-RELATED"/>
    <property type="match status" value="1"/>
</dbReference>
<dbReference type="CDD" id="cd06588">
    <property type="entry name" value="PhnB_like"/>
    <property type="match status" value="1"/>
</dbReference>
<proteinExistence type="predicted"/>
<dbReference type="AlphaFoldDB" id="A0A1C0ZTC0"/>
<dbReference type="Gene3D" id="3.10.180.10">
    <property type="entry name" value="2,3-Dihydroxybiphenyl 1,2-Dioxygenase, domain 1"/>
    <property type="match status" value="1"/>
</dbReference>
<reference evidence="3" key="1">
    <citation type="submission" date="2016-05" db="EMBL/GenBank/DDBJ databases">
        <title>Paenibacillus oryzae. sp. nov., isolated from the rice root.</title>
        <authorList>
            <person name="Zhang J."/>
            <person name="Zhang X."/>
        </authorList>
    </citation>
    <scope>NUCLEOTIDE SEQUENCE [LARGE SCALE GENOMIC DNA]</scope>
    <source>
        <strain evidence="3">KCTC13222</strain>
    </source>
</reference>
<evidence type="ECO:0000313" key="2">
    <source>
        <dbReference type="EMBL" id="OCT11325.1"/>
    </source>
</evidence>
<dbReference type="STRING" id="512399.A8709_06525"/>
<dbReference type="OrthoDB" id="9795306at2"/>
<feature type="domain" description="PhnB-like" evidence="1">
    <location>
        <begin position="10"/>
        <end position="128"/>
    </location>
</feature>
<dbReference type="Pfam" id="PF06983">
    <property type="entry name" value="3-dmu-9_3-mt"/>
    <property type="match status" value="1"/>
</dbReference>